<keyword evidence="3" id="KW-1185">Reference proteome</keyword>
<keyword evidence="1" id="KW-0521">NADP</keyword>
<evidence type="ECO:0000313" key="2">
    <source>
        <dbReference type="EMBL" id="GAA0366857.1"/>
    </source>
</evidence>
<evidence type="ECO:0000313" key="3">
    <source>
        <dbReference type="Proteomes" id="UP001501757"/>
    </source>
</evidence>
<dbReference type="EMBL" id="BAAAEI010000021">
    <property type="protein sequence ID" value="GAA0366857.1"/>
    <property type="molecule type" value="Genomic_DNA"/>
</dbReference>
<accession>A0ABN0XL66</accession>
<protein>
    <submittedName>
        <fullName evidence="2">Acyl-CoA reductase</fullName>
    </submittedName>
</protein>
<evidence type="ECO:0000256" key="1">
    <source>
        <dbReference type="ARBA" id="ARBA00022857"/>
    </source>
</evidence>
<comment type="caution">
    <text evidence="2">The sequence shown here is derived from an EMBL/GenBank/DDBJ whole genome shotgun (WGS) entry which is preliminary data.</text>
</comment>
<gene>
    <name evidence="2" type="ORF">GCM10009092_34010</name>
</gene>
<sequence length="390" mass="43477">MTIQVLAGANVEELALQSPLSVFDPQIMAFCQALSTSLLKHPQAKLIPELAALGFWLRKANLLKMKQDYPSPTYLLRKPLGVVVHYTPANVDTMFVYSWICALLMGNNNLVRLASREAPAKSALLSVLNQLFAQEQFQPIAVRNTFANYPRDAEEGTQVSLMADARIIWGGDESVQAIRRLPCKPRCRDIPFADRYSVALINGDAVSQNKVEKLAELLWRDLHPYSQMACSSPKVLFWLGERQWQSALWQQIAVLNKDTPPAIHQRMDHLVTGQLAQASELSHTHVTLGQLSVVCIDKWDSSLVSMHPGQGLLYLIPIATLDNMLALLSDKCQTLSYWGLDASELLRFLPEPSITGIDRVVPIGQALDFSPVWDGFMLFEQLSRAVVVSS</sequence>
<dbReference type="Proteomes" id="UP001501757">
    <property type="component" value="Unassembled WGS sequence"/>
</dbReference>
<dbReference type="InterPro" id="IPR016161">
    <property type="entry name" value="Ald_DH/histidinol_DH"/>
</dbReference>
<dbReference type="RefSeq" id="WP_343846520.1">
    <property type="nucleotide sequence ID" value="NZ_BAAAEI010000021.1"/>
</dbReference>
<dbReference type="Pfam" id="PF05893">
    <property type="entry name" value="LuxC"/>
    <property type="match status" value="1"/>
</dbReference>
<proteinExistence type="predicted"/>
<dbReference type="SUPFAM" id="SSF53720">
    <property type="entry name" value="ALDH-like"/>
    <property type="match status" value="1"/>
</dbReference>
<name>A0ABN0XL66_9ALTE</name>
<dbReference type="InterPro" id="IPR008670">
    <property type="entry name" value="CoA_reduct_LuxC"/>
</dbReference>
<reference evidence="2 3" key="1">
    <citation type="journal article" date="2019" name="Int. J. Syst. Evol. Microbiol.">
        <title>The Global Catalogue of Microorganisms (GCM) 10K type strain sequencing project: providing services to taxonomists for standard genome sequencing and annotation.</title>
        <authorList>
            <consortium name="The Broad Institute Genomics Platform"/>
            <consortium name="The Broad Institute Genome Sequencing Center for Infectious Disease"/>
            <person name="Wu L."/>
            <person name="Ma J."/>
        </authorList>
    </citation>
    <scope>NUCLEOTIDE SEQUENCE [LARGE SCALE GENOMIC DNA]</scope>
    <source>
        <strain evidence="2 3">JCM 13378</strain>
    </source>
</reference>
<organism evidence="2 3">
    <name type="scientific">Bowmanella denitrificans</name>
    <dbReference type="NCBI Taxonomy" id="366582"/>
    <lineage>
        <taxon>Bacteria</taxon>
        <taxon>Pseudomonadati</taxon>
        <taxon>Pseudomonadota</taxon>
        <taxon>Gammaproteobacteria</taxon>
        <taxon>Alteromonadales</taxon>
        <taxon>Alteromonadaceae</taxon>
        <taxon>Bowmanella</taxon>
    </lineage>
</organism>